<dbReference type="SUPFAM" id="SSF51338">
    <property type="entry name" value="Composite domain of metallo-dependent hydrolases"/>
    <property type="match status" value="1"/>
</dbReference>
<dbReference type="InterPro" id="IPR032466">
    <property type="entry name" value="Metal_Hydrolase"/>
</dbReference>
<dbReference type="PANTHER" id="PTHR22642">
    <property type="entry name" value="IMIDAZOLONEPROPIONASE"/>
    <property type="match status" value="1"/>
</dbReference>
<dbReference type="Proteomes" id="UP001178507">
    <property type="component" value="Unassembled WGS sequence"/>
</dbReference>
<dbReference type="EMBL" id="CAUJNA010000001">
    <property type="protein sequence ID" value="CAJ1369959.1"/>
    <property type="molecule type" value="Genomic_DNA"/>
</dbReference>
<dbReference type="Gene3D" id="3.20.20.140">
    <property type="entry name" value="Metal-dependent hydrolases"/>
    <property type="match status" value="1"/>
</dbReference>
<dbReference type="AlphaFoldDB" id="A0AA36MFJ8"/>
<keyword evidence="3" id="KW-1185">Reference proteome</keyword>
<evidence type="ECO:0000259" key="1">
    <source>
        <dbReference type="Pfam" id="PF07969"/>
    </source>
</evidence>
<proteinExistence type="predicted"/>
<dbReference type="Pfam" id="PF07969">
    <property type="entry name" value="Amidohydro_3"/>
    <property type="match status" value="1"/>
</dbReference>
<accession>A0AA36MFJ8</accession>
<gene>
    <name evidence="2" type="ORF">EVOR1521_LOCUS604</name>
</gene>
<dbReference type="SUPFAM" id="SSF51556">
    <property type="entry name" value="Metallo-dependent hydrolases"/>
    <property type="match status" value="1"/>
</dbReference>
<sequence length="543" mass="60107">MKDGRILFVGDSDNVQAFVGDGTDVIDLRGKYVTPGMIESHNHVVSSKWITTGVDVSAARSVDDVGRLMKEYVDANPDETGPLIGFGWMPANLGNQQPRAADLDKWDLGRPTMVIGNASHDAVLNTLAMEASGISADTPDTQPGVIYWERDEDGNPTGLGIETIFFKAYVDMGAWDPETIVPQSADFLQDYLAGKGVTTAMVPGLVTPGLSISTQNAMEDMRDIMAVMKAREDNGQLKMRFNIMPWFKLPDADPQTVIDFAVEMRKLYNTDMLRTDKIKIHPENAWLSRGATQLEAYLPENPGDAPTWGEYGVSPDRLFEVVNRANLNDLDVITHADGSRLIKRLVDIIIEAKKHYPNARNRLDHLTSMDNETRDKMVLHNIPSNASPLFYNELDSGRNGVELFKVIPGAFAREAHGQYTELAQMYDNLSLSGDAPGAPIERAYPAYLFQQSMTLVEPSIEGALPFPDWRPTMTIDQVLNAYTVAPAWQMGMEDVIGSLEVGKYADIAIWQKSLREIAPENMIEEAIVIGTLLNGEFTHRDGL</sequence>
<dbReference type="GO" id="GO:0016810">
    <property type="term" value="F:hydrolase activity, acting on carbon-nitrogen (but not peptide) bonds"/>
    <property type="evidence" value="ECO:0007669"/>
    <property type="project" value="InterPro"/>
</dbReference>
<organism evidence="2 3">
    <name type="scientific">Effrenium voratum</name>
    <dbReference type="NCBI Taxonomy" id="2562239"/>
    <lineage>
        <taxon>Eukaryota</taxon>
        <taxon>Sar</taxon>
        <taxon>Alveolata</taxon>
        <taxon>Dinophyceae</taxon>
        <taxon>Suessiales</taxon>
        <taxon>Symbiodiniaceae</taxon>
        <taxon>Effrenium</taxon>
    </lineage>
</organism>
<name>A0AA36MFJ8_9DINO</name>
<dbReference type="Gene3D" id="3.10.310.70">
    <property type="match status" value="1"/>
</dbReference>
<reference evidence="2" key="1">
    <citation type="submission" date="2023-08" db="EMBL/GenBank/DDBJ databases">
        <authorList>
            <person name="Chen Y."/>
            <person name="Shah S."/>
            <person name="Dougan E. K."/>
            <person name="Thang M."/>
            <person name="Chan C."/>
        </authorList>
    </citation>
    <scope>NUCLEOTIDE SEQUENCE</scope>
</reference>
<evidence type="ECO:0000313" key="2">
    <source>
        <dbReference type="EMBL" id="CAJ1369959.1"/>
    </source>
</evidence>
<protein>
    <recommendedName>
        <fullName evidence="1">Amidohydrolase 3 domain-containing protein</fullName>
    </recommendedName>
</protein>
<evidence type="ECO:0000313" key="3">
    <source>
        <dbReference type="Proteomes" id="UP001178507"/>
    </source>
</evidence>
<comment type="caution">
    <text evidence="2">The sequence shown here is derived from an EMBL/GenBank/DDBJ whole genome shotgun (WGS) entry which is preliminary data.</text>
</comment>
<dbReference type="PANTHER" id="PTHR22642:SF2">
    <property type="entry name" value="PROTEIN LONG AFTER FAR-RED 3"/>
    <property type="match status" value="1"/>
</dbReference>
<dbReference type="Gene3D" id="2.30.40.10">
    <property type="entry name" value="Urease, subunit C, domain 1"/>
    <property type="match status" value="1"/>
</dbReference>
<dbReference type="InterPro" id="IPR013108">
    <property type="entry name" value="Amidohydro_3"/>
</dbReference>
<dbReference type="InterPro" id="IPR011059">
    <property type="entry name" value="Metal-dep_hydrolase_composite"/>
</dbReference>
<feature type="domain" description="Amidohydrolase 3" evidence="1">
    <location>
        <begin position="24"/>
        <end position="538"/>
    </location>
</feature>